<proteinExistence type="inferred from homology"/>
<evidence type="ECO:0000313" key="10">
    <source>
        <dbReference type="Proteomes" id="UP000182063"/>
    </source>
</evidence>
<evidence type="ECO:0000256" key="5">
    <source>
        <dbReference type="PROSITE-ProRule" id="PRU01248"/>
    </source>
</evidence>
<dbReference type="Gene3D" id="1.10.443.10">
    <property type="entry name" value="Intergrase catalytic core"/>
    <property type="match status" value="1"/>
</dbReference>
<dbReference type="CDD" id="cd00801">
    <property type="entry name" value="INT_P4_C"/>
    <property type="match status" value="1"/>
</dbReference>
<feature type="region of interest" description="Disordered" evidence="6">
    <location>
        <begin position="1"/>
        <end position="23"/>
    </location>
</feature>
<dbReference type="PANTHER" id="PTHR30629:SF2">
    <property type="entry name" value="PROPHAGE INTEGRASE INTS-RELATED"/>
    <property type="match status" value="1"/>
</dbReference>
<evidence type="ECO:0000256" key="1">
    <source>
        <dbReference type="ARBA" id="ARBA00008857"/>
    </source>
</evidence>
<dbReference type="SUPFAM" id="SSF56349">
    <property type="entry name" value="DNA breaking-rejoining enzymes"/>
    <property type="match status" value="1"/>
</dbReference>
<gene>
    <name evidence="9" type="ORF">BSL82_10385</name>
</gene>
<sequence length="380" mass="42282">MPRLTDARVSAISPPASGQEEHPDDLVKGLRLRVGAGGRKAWIVRTRAGQKQINKTLGPYPLISLATARDQAREFLIALAREGEVRGKRTFGELADHWINNVAKARNKSWRNQERRLEIYVLPKWRNTDLASIRRADVRDLIDSVDGIVAPGRALAIIRTLFRYAMARDWVDASPAEAISNPSQDVPRDRFLNMDEVARVYRAADMMGYPFAGFLKLLILTGQRRTEVASMRWADIDLTAGTWVLASQDTKSARAHLVPLSPQAVALLKATPEFGPYVWSSDGQTHTKCYSQGKAKLDKLLTASGGEMKPWRLHDLRRTAATHMVRLSVSELVVGRVLNHAPQGVTARTYALHSYEAEKRAALAEWADEIERSVALPPAG</sequence>
<evidence type="ECO:0000259" key="7">
    <source>
        <dbReference type="PROSITE" id="PS51898"/>
    </source>
</evidence>
<organism evidence="9 10">
    <name type="scientific">Tardibacter chloracetimidivorans</name>
    <dbReference type="NCBI Taxonomy" id="1921510"/>
    <lineage>
        <taxon>Bacteria</taxon>
        <taxon>Pseudomonadati</taxon>
        <taxon>Pseudomonadota</taxon>
        <taxon>Alphaproteobacteria</taxon>
        <taxon>Sphingomonadales</taxon>
        <taxon>Sphingomonadaceae</taxon>
        <taxon>Tardibacter</taxon>
    </lineage>
</organism>
<feature type="domain" description="Tyr recombinase" evidence="7">
    <location>
        <begin position="187"/>
        <end position="364"/>
    </location>
</feature>
<dbReference type="InterPro" id="IPR011010">
    <property type="entry name" value="DNA_brk_join_enz"/>
</dbReference>
<dbReference type="InterPro" id="IPR025166">
    <property type="entry name" value="Integrase_DNA_bind_dom"/>
</dbReference>
<dbReference type="Pfam" id="PF00589">
    <property type="entry name" value="Phage_integrase"/>
    <property type="match status" value="1"/>
</dbReference>
<feature type="domain" description="Core-binding (CB)" evidence="8">
    <location>
        <begin position="89"/>
        <end position="166"/>
    </location>
</feature>
<dbReference type="InterPro" id="IPR038488">
    <property type="entry name" value="Integrase_DNA-bd_sf"/>
</dbReference>
<name>A0A1L3ZVP2_9SPHN</name>
<dbReference type="InterPro" id="IPR002104">
    <property type="entry name" value="Integrase_catalytic"/>
</dbReference>
<dbReference type="InterPro" id="IPR013762">
    <property type="entry name" value="Integrase-like_cat_sf"/>
</dbReference>
<dbReference type="RefSeq" id="WP_072597415.1">
    <property type="nucleotide sequence ID" value="NZ_CP018221.1"/>
</dbReference>
<dbReference type="EMBL" id="CP018221">
    <property type="protein sequence ID" value="API59675.1"/>
    <property type="molecule type" value="Genomic_DNA"/>
</dbReference>
<evidence type="ECO:0000256" key="6">
    <source>
        <dbReference type="SAM" id="MobiDB-lite"/>
    </source>
</evidence>
<dbReference type="InterPro" id="IPR053876">
    <property type="entry name" value="Phage_int_M"/>
</dbReference>
<dbReference type="Pfam" id="PF22022">
    <property type="entry name" value="Phage_int_M"/>
    <property type="match status" value="1"/>
</dbReference>
<dbReference type="GO" id="GO:0006310">
    <property type="term" value="P:DNA recombination"/>
    <property type="evidence" value="ECO:0007669"/>
    <property type="project" value="UniProtKB-KW"/>
</dbReference>
<dbReference type="InterPro" id="IPR044068">
    <property type="entry name" value="CB"/>
</dbReference>
<dbReference type="KEGG" id="sphj:BSL82_10385"/>
<dbReference type="PROSITE" id="PS51900">
    <property type="entry name" value="CB"/>
    <property type="match status" value="1"/>
</dbReference>
<dbReference type="PANTHER" id="PTHR30629">
    <property type="entry name" value="PROPHAGE INTEGRASE"/>
    <property type="match status" value="1"/>
</dbReference>
<evidence type="ECO:0000313" key="9">
    <source>
        <dbReference type="EMBL" id="API59675.1"/>
    </source>
</evidence>
<dbReference type="Gene3D" id="1.10.150.130">
    <property type="match status" value="1"/>
</dbReference>
<evidence type="ECO:0000259" key="8">
    <source>
        <dbReference type="PROSITE" id="PS51900"/>
    </source>
</evidence>
<keyword evidence="3 5" id="KW-0238">DNA-binding</keyword>
<keyword evidence="10" id="KW-1185">Reference proteome</keyword>
<reference evidence="10" key="1">
    <citation type="submission" date="2016-11" db="EMBL/GenBank/DDBJ databases">
        <title>Complete Genome Sequence of alachlor-degrading Sphingomonas sp. strain JJ-A5.</title>
        <authorList>
            <person name="Lee H."/>
            <person name="Ka J.-O."/>
        </authorList>
    </citation>
    <scope>NUCLEOTIDE SEQUENCE [LARGE SCALE GENOMIC DNA]</scope>
    <source>
        <strain evidence="10">JJ-A5</strain>
    </source>
</reference>
<evidence type="ECO:0000256" key="3">
    <source>
        <dbReference type="ARBA" id="ARBA00023125"/>
    </source>
</evidence>
<evidence type="ECO:0000256" key="4">
    <source>
        <dbReference type="ARBA" id="ARBA00023172"/>
    </source>
</evidence>
<accession>A0A1L3ZVP2</accession>
<dbReference type="AlphaFoldDB" id="A0A1L3ZVP2"/>
<dbReference type="InterPro" id="IPR010998">
    <property type="entry name" value="Integrase_recombinase_N"/>
</dbReference>
<dbReference type="PROSITE" id="PS51898">
    <property type="entry name" value="TYR_RECOMBINASE"/>
    <property type="match status" value="1"/>
</dbReference>
<comment type="similarity">
    <text evidence="1">Belongs to the 'phage' integrase family.</text>
</comment>
<dbReference type="GO" id="GO:0015074">
    <property type="term" value="P:DNA integration"/>
    <property type="evidence" value="ECO:0007669"/>
    <property type="project" value="UniProtKB-KW"/>
</dbReference>
<evidence type="ECO:0000256" key="2">
    <source>
        <dbReference type="ARBA" id="ARBA00022908"/>
    </source>
</evidence>
<dbReference type="InterPro" id="IPR050808">
    <property type="entry name" value="Phage_Integrase"/>
</dbReference>
<dbReference type="Gene3D" id="3.30.160.390">
    <property type="entry name" value="Integrase, DNA-binding domain"/>
    <property type="match status" value="1"/>
</dbReference>
<dbReference type="Pfam" id="PF13356">
    <property type="entry name" value="Arm-DNA-bind_3"/>
    <property type="match status" value="1"/>
</dbReference>
<protein>
    <recommendedName>
        <fullName evidence="11">Tyr recombinase domain-containing protein</fullName>
    </recommendedName>
</protein>
<dbReference type="STRING" id="1921510.BSL82_10385"/>
<keyword evidence="2" id="KW-0229">DNA integration</keyword>
<evidence type="ECO:0008006" key="11">
    <source>
        <dbReference type="Google" id="ProtNLM"/>
    </source>
</evidence>
<keyword evidence="4" id="KW-0233">DNA recombination</keyword>
<dbReference type="GO" id="GO:0003677">
    <property type="term" value="F:DNA binding"/>
    <property type="evidence" value="ECO:0007669"/>
    <property type="project" value="UniProtKB-UniRule"/>
</dbReference>
<dbReference type="OrthoDB" id="7615137at2"/>
<dbReference type="Proteomes" id="UP000182063">
    <property type="component" value="Chromosome"/>
</dbReference>